<evidence type="ECO:0000313" key="2">
    <source>
        <dbReference type="EMBL" id="EKC34921.1"/>
    </source>
</evidence>
<accession>K1RKT7</accession>
<dbReference type="EMBL" id="JH823250">
    <property type="protein sequence ID" value="EKC34921.1"/>
    <property type="molecule type" value="Genomic_DNA"/>
</dbReference>
<evidence type="ECO:0000259" key="1">
    <source>
        <dbReference type="Pfam" id="PF20700"/>
    </source>
</evidence>
<dbReference type="InParanoid" id="K1RKT7"/>
<dbReference type="Pfam" id="PF20700">
    <property type="entry name" value="Mutator"/>
    <property type="match status" value="1"/>
</dbReference>
<dbReference type="InterPro" id="IPR049012">
    <property type="entry name" value="Mutator_transp_dom"/>
</dbReference>
<proteinExistence type="predicted"/>
<dbReference type="HOGENOM" id="CLU_1215815_0_0_1"/>
<dbReference type="AlphaFoldDB" id="K1RKT7"/>
<reference evidence="2" key="1">
    <citation type="journal article" date="2012" name="Nature">
        <title>The oyster genome reveals stress adaptation and complexity of shell formation.</title>
        <authorList>
            <person name="Zhang G."/>
            <person name="Fang X."/>
            <person name="Guo X."/>
            <person name="Li L."/>
            <person name="Luo R."/>
            <person name="Xu F."/>
            <person name="Yang P."/>
            <person name="Zhang L."/>
            <person name="Wang X."/>
            <person name="Qi H."/>
            <person name="Xiong Z."/>
            <person name="Que H."/>
            <person name="Xie Y."/>
            <person name="Holland P.W."/>
            <person name="Paps J."/>
            <person name="Zhu Y."/>
            <person name="Wu F."/>
            <person name="Chen Y."/>
            <person name="Wang J."/>
            <person name="Peng C."/>
            <person name="Meng J."/>
            <person name="Yang L."/>
            <person name="Liu J."/>
            <person name="Wen B."/>
            <person name="Zhang N."/>
            <person name="Huang Z."/>
            <person name="Zhu Q."/>
            <person name="Feng Y."/>
            <person name="Mount A."/>
            <person name="Hedgecock D."/>
            <person name="Xu Z."/>
            <person name="Liu Y."/>
            <person name="Domazet-Loso T."/>
            <person name="Du Y."/>
            <person name="Sun X."/>
            <person name="Zhang S."/>
            <person name="Liu B."/>
            <person name="Cheng P."/>
            <person name="Jiang X."/>
            <person name="Li J."/>
            <person name="Fan D."/>
            <person name="Wang W."/>
            <person name="Fu W."/>
            <person name="Wang T."/>
            <person name="Wang B."/>
            <person name="Zhang J."/>
            <person name="Peng Z."/>
            <person name="Li Y."/>
            <person name="Li N."/>
            <person name="Wang J."/>
            <person name="Chen M."/>
            <person name="He Y."/>
            <person name="Tan F."/>
            <person name="Song X."/>
            <person name="Zheng Q."/>
            <person name="Huang R."/>
            <person name="Yang H."/>
            <person name="Du X."/>
            <person name="Chen L."/>
            <person name="Yang M."/>
            <person name="Gaffney P.M."/>
            <person name="Wang S."/>
            <person name="Luo L."/>
            <person name="She Z."/>
            <person name="Ming Y."/>
            <person name="Huang W."/>
            <person name="Zhang S."/>
            <person name="Huang B."/>
            <person name="Zhang Y."/>
            <person name="Qu T."/>
            <person name="Ni P."/>
            <person name="Miao G."/>
            <person name="Wang J."/>
            <person name="Wang Q."/>
            <person name="Steinberg C.E."/>
            <person name="Wang H."/>
            <person name="Li N."/>
            <person name="Qian L."/>
            <person name="Zhang G."/>
            <person name="Li Y."/>
            <person name="Yang H."/>
            <person name="Liu X."/>
            <person name="Wang J."/>
            <person name="Yin Y."/>
            <person name="Wang J."/>
        </authorList>
    </citation>
    <scope>NUCLEOTIDE SEQUENCE [LARGE SCALE GENOMIC DNA]</scope>
    <source>
        <strain evidence="2">05x7-T-G4-1.051#20</strain>
    </source>
</reference>
<protein>
    <recommendedName>
        <fullName evidence="1">Mutator-like transposase domain-containing protein</fullName>
    </recommendedName>
</protein>
<gene>
    <name evidence="2" type="ORF">CGI_10003090</name>
</gene>
<organism evidence="2">
    <name type="scientific">Magallana gigas</name>
    <name type="common">Pacific oyster</name>
    <name type="synonym">Crassostrea gigas</name>
    <dbReference type="NCBI Taxonomy" id="29159"/>
    <lineage>
        <taxon>Eukaryota</taxon>
        <taxon>Metazoa</taxon>
        <taxon>Spiralia</taxon>
        <taxon>Lophotrochozoa</taxon>
        <taxon>Mollusca</taxon>
        <taxon>Bivalvia</taxon>
        <taxon>Autobranchia</taxon>
        <taxon>Pteriomorphia</taxon>
        <taxon>Ostreida</taxon>
        <taxon>Ostreoidea</taxon>
        <taxon>Ostreidae</taxon>
        <taxon>Magallana</taxon>
    </lineage>
</organism>
<name>K1RKT7_MAGGI</name>
<feature type="domain" description="Mutator-like transposase" evidence="1">
    <location>
        <begin position="1"/>
        <end position="216"/>
    </location>
</feature>
<sequence length="228" mass="25586">MTELNKLDINDKIQKVKEVNVTRGHPENIINISTDARYNSSVMFNPKTLGQNASQAFSLAVETNTDRKYILACAVQNKLCWTGAWLRGKGMEVDCLGGHAECTANLSPAALFSEYEMGKDIGIQLGPQDVLVRYVTEDNVAQGAKGVDDAMRALHPLWKVERLADAVHLGQSQFHASNRAVYSDEMFHSKTKEEKKELQMVFGNDLKSRCSMIVIKRYSPSMTETWRK</sequence>